<feature type="domain" description="Response regulatory" evidence="6">
    <location>
        <begin position="6"/>
        <end position="120"/>
    </location>
</feature>
<dbReference type="CDD" id="cd06170">
    <property type="entry name" value="LuxR_C_like"/>
    <property type="match status" value="1"/>
</dbReference>
<dbReference type="Pfam" id="PF00196">
    <property type="entry name" value="GerE"/>
    <property type="match status" value="1"/>
</dbReference>
<keyword evidence="8" id="KW-1185">Reference proteome</keyword>
<evidence type="ECO:0000259" key="6">
    <source>
        <dbReference type="PROSITE" id="PS50110"/>
    </source>
</evidence>
<sequence>MRDAPTVLIVDDDPAIRQALTLLFKSAGLASESFASGGQLLAADKPNGPACVLLDLSLPDLDGLEVQQRLHRETPGIPVIFLTGYGDVPVAVQALKYGAIDFFQKPDFDRQNLIQTIRQALIDHQEQLEADAAKRSVQALVGSLSHRELEVARLAAAGHANKVIGMELGISERTVETHRGRAMKKLGLRRAADLIKAEKALEETDA</sequence>
<keyword evidence="3" id="KW-0804">Transcription</keyword>
<dbReference type="AlphaFoldDB" id="A0A9X4YDU8"/>
<keyword evidence="4" id="KW-0597">Phosphoprotein</keyword>
<feature type="modified residue" description="4-aspartylphosphate" evidence="4">
    <location>
        <position position="55"/>
    </location>
</feature>
<evidence type="ECO:0000256" key="1">
    <source>
        <dbReference type="ARBA" id="ARBA00023015"/>
    </source>
</evidence>
<dbReference type="PROSITE" id="PS50043">
    <property type="entry name" value="HTH_LUXR_2"/>
    <property type="match status" value="1"/>
</dbReference>
<gene>
    <name evidence="7" type="ORF">GLW01_13690</name>
</gene>
<dbReference type="PANTHER" id="PTHR44688:SF16">
    <property type="entry name" value="DNA-BINDING TRANSCRIPTIONAL ACTIVATOR DEVR_DOSR"/>
    <property type="match status" value="1"/>
</dbReference>
<dbReference type="InterPro" id="IPR016032">
    <property type="entry name" value="Sig_transdc_resp-reg_C-effctor"/>
</dbReference>
<organism evidence="7 8">
    <name type="scientific">Vreelandella halophila</name>
    <dbReference type="NCBI Taxonomy" id="86177"/>
    <lineage>
        <taxon>Bacteria</taxon>
        <taxon>Pseudomonadati</taxon>
        <taxon>Pseudomonadota</taxon>
        <taxon>Gammaproteobacteria</taxon>
        <taxon>Oceanospirillales</taxon>
        <taxon>Halomonadaceae</taxon>
        <taxon>Vreelandella</taxon>
    </lineage>
</organism>
<dbReference type="InterPro" id="IPR036388">
    <property type="entry name" value="WH-like_DNA-bd_sf"/>
</dbReference>
<evidence type="ECO:0000256" key="3">
    <source>
        <dbReference type="ARBA" id="ARBA00023163"/>
    </source>
</evidence>
<name>A0A9X4YDU8_9GAMM</name>
<dbReference type="EMBL" id="WMEX01000008">
    <property type="protein sequence ID" value="MYL27842.1"/>
    <property type="molecule type" value="Genomic_DNA"/>
</dbReference>
<dbReference type="SMART" id="SM00448">
    <property type="entry name" value="REC"/>
    <property type="match status" value="1"/>
</dbReference>
<evidence type="ECO:0000256" key="2">
    <source>
        <dbReference type="ARBA" id="ARBA00023125"/>
    </source>
</evidence>
<feature type="domain" description="HTH luxR-type" evidence="5">
    <location>
        <begin position="137"/>
        <end position="202"/>
    </location>
</feature>
<dbReference type="PROSITE" id="PS00622">
    <property type="entry name" value="HTH_LUXR_1"/>
    <property type="match status" value="1"/>
</dbReference>
<proteinExistence type="predicted"/>
<dbReference type="PANTHER" id="PTHR44688">
    <property type="entry name" value="DNA-BINDING TRANSCRIPTIONAL ACTIVATOR DEVR_DOSR"/>
    <property type="match status" value="1"/>
</dbReference>
<dbReference type="OrthoDB" id="9802186at2"/>
<dbReference type="PRINTS" id="PR00038">
    <property type="entry name" value="HTHLUXR"/>
</dbReference>
<dbReference type="Gene3D" id="3.40.50.2300">
    <property type="match status" value="1"/>
</dbReference>
<accession>A0A9X4YDU8</accession>
<dbReference type="GO" id="GO:0003677">
    <property type="term" value="F:DNA binding"/>
    <property type="evidence" value="ECO:0007669"/>
    <property type="project" value="UniProtKB-KW"/>
</dbReference>
<keyword evidence="1" id="KW-0805">Transcription regulation</keyword>
<evidence type="ECO:0000313" key="7">
    <source>
        <dbReference type="EMBL" id="MYL27842.1"/>
    </source>
</evidence>
<dbReference type="GO" id="GO:0006355">
    <property type="term" value="P:regulation of DNA-templated transcription"/>
    <property type="evidence" value="ECO:0007669"/>
    <property type="project" value="InterPro"/>
</dbReference>
<protein>
    <submittedName>
        <fullName evidence="7">Response regulator</fullName>
    </submittedName>
</protein>
<keyword evidence="2" id="KW-0238">DNA-binding</keyword>
<dbReference type="SUPFAM" id="SSF52172">
    <property type="entry name" value="CheY-like"/>
    <property type="match status" value="1"/>
</dbReference>
<comment type="caution">
    <text evidence="7">The sequence shown here is derived from an EMBL/GenBank/DDBJ whole genome shotgun (WGS) entry which is preliminary data.</text>
</comment>
<dbReference type="GO" id="GO:0000160">
    <property type="term" value="P:phosphorelay signal transduction system"/>
    <property type="evidence" value="ECO:0007669"/>
    <property type="project" value="InterPro"/>
</dbReference>
<dbReference type="InterPro" id="IPR001789">
    <property type="entry name" value="Sig_transdc_resp-reg_receiver"/>
</dbReference>
<dbReference type="PROSITE" id="PS50110">
    <property type="entry name" value="RESPONSE_REGULATORY"/>
    <property type="match status" value="1"/>
</dbReference>
<reference evidence="7 8" key="1">
    <citation type="submission" date="2019-11" db="EMBL/GenBank/DDBJ databases">
        <title>Genome sequences of 17 halophilic strains isolated from different environments.</title>
        <authorList>
            <person name="Furrow R.E."/>
        </authorList>
    </citation>
    <scope>NUCLEOTIDE SEQUENCE [LARGE SCALE GENOMIC DNA]</scope>
    <source>
        <strain evidence="7 8">22507_15_FS</strain>
    </source>
</reference>
<dbReference type="InterPro" id="IPR000792">
    <property type="entry name" value="Tscrpt_reg_LuxR_C"/>
</dbReference>
<dbReference type="InterPro" id="IPR011006">
    <property type="entry name" value="CheY-like_superfamily"/>
</dbReference>
<dbReference type="Gene3D" id="1.10.10.10">
    <property type="entry name" value="Winged helix-like DNA-binding domain superfamily/Winged helix DNA-binding domain"/>
    <property type="match status" value="1"/>
</dbReference>
<dbReference type="Pfam" id="PF00072">
    <property type="entry name" value="Response_reg"/>
    <property type="match status" value="1"/>
</dbReference>
<dbReference type="Proteomes" id="UP000460751">
    <property type="component" value="Unassembled WGS sequence"/>
</dbReference>
<dbReference type="RefSeq" id="WP_160899400.1">
    <property type="nucleotide sequence ID" value="NZ_WMEX01000008.1"/>
</dbReference>
<dbReference type="SMART" id="SM00421">
    <property type="entry name" value="HTH_LUXR"/>
    <property type="match status" value="1"/>
</dbReference>
<evidence type="ECO:0000256" key="4">
    <source>
        <dbReference type="PROSITE-ProRule" id="PRU00169"/>
    </source>
</evidence>
<evidence type="ECO:0000313" key="8">
    <source>
        <dbReference type="Proteomes" id="UP000460751"/>
    </source>
</evidence>
<dbReference type="SUPFAM" id="SSF46894">
    <property type="entry name" value="C-terminal effector domain of the bipartite response regulators"/>
    <property type="match status" value="1"/>
</dbReference>
<evidence type="ECO:0000259" key="5">
    <source>
        <dbReference type="PROSITE" id="PS50043"/>
    </source>
</evidence>